<gene>
    <name evidence="1" type="ORF">SI7747_14017573</name>
</gene>
<evidence type="ECO:0000313" key="1">
    <source>
        <dbReference type="EMBL" id="CAA2631925.1"/>
    </source>
</evidence>
<name>A0A7I8JLY1_SPIIN</name>
<dbReference type="AlphaFoldDB" id="A0A7I8JLY1"/>
<accession>A0A7I8JLY1</accession>
<reference evidence="1 2" key="1">
    <citation type="submission" date="2019-12" db="EMBL/GenBank/DDBJ databases">
        <authorList>
            <person name="Scholz U."/>
            <person name="Mascher M."/>
            <person name="Fiebig A."/>
        </authorList>
    </citation>
    <scope>NUCLEOTIDE SEQUENCE</scope>
</reference>
<dbReference type="EMBL" id="LR743601">
    <property type="protein sequence ID" value="CAA2631925.1"/>
    <property type="molecule type" value="Genomic_DNA"/>
</dbReference>
<organism evidence="1">
    <name type="scientific">Spirodela intermedia</name>
    <name type="common">Intermediate duckweed</name>
    <dbReference type="NCBI Taxonomy" id="51605"/>
    <lineage>
        <taxon>Eukaryota</taxon>
        <taxon>Viridiplantae</taxon>
        <taxon>Streptophyta</taxon>
        <taxon>Embryophyta</taxon>
        <taxon>Tracheophyta</taxon>
        <taxon>Spermatophyta</taxon>
        <taxon>Magnoliopsida</taxon>
        <taxon>Liliopsida</taxon>
        <taxon>Araceae</taxon>
        <taxon>Lemnoideae</taxon>
        <taxon>Spirodela</taxon>
    </lineage>
</organism>
<keyword evidence="2" id="KW-1185">Reference proteome</keyword>
<dbReference type="EMBL" id="CACRZD030000014">
    <property type="protein sequence ID" value="CAA6671168.1"/>
    <property type="molecule type" value="Genomic_DNA"/>
</dbReference>
<proteinExistence type="predicted"/>
<dbReference type="Proteomes" id="UP001189122">
    <property type="component" value="Unassembled WGS sequence"/>
</dbReference>
<sequence>MSLSSSHHQTKLLIICDGYPRTYLPSAVLIHSHTEGN</sequence>
<protein>
    <submittedName>
        <fullName evidence="1">Uncharacterized protein</fullName>
    </submittedName>
</protein>
<evidence type="ECO:0000313" key="2">
    <source>
        <dbReference type="Proteomes" id="UP001189122"/>
    </source>
</evidence>